<dbReference type="InterPro" id="IPR047111">
    <property type="entry name" value="YbaP-like"/>
</dbReference>
<dbReference type="InterPro" id="IPR002816">
    <property type="entry name" value="TraB/PrgY/GumN_fam"/>
</dbReference>
<organism evidence="2 3">
    <name type="scientific">Undibacterium hunanense</name>
    <dbReference type="NCBI Taxonomy" id="2762292"/>
    <lineage>
        <taxon>Bacteria</taxon>
        <taxon>Pseudomonadati</taxon>
        <taxon>Pseudomonadota</taxon>
        <taxon>Betaproteobacteria</taxon>
        <taxon>Burkholderiales</taxon>
        <taxon>Oxalobacteraceae</taxon>
        <taxon>Undibacterium</taxon>
    </lineage>
</organism>
<dbReference type="PANTHER" id="PTHR40590:SF1">
    <property type="entry name" value="CYTOPLASMIC PROTEIN"/>
    <property type="match status" value="1"/>
</dbReference>
<dbReference type="Pfam" id="PF01963">
    <property type="entry name" value="TraB_PrgY_gumN"/>
    <property type="match status" value="1"/>
</dbReference>
<evidence type="ECO:0000313" key="2">
    <source>
        <dbReference type="EMBL" id="MBC3916608.1"/>
    </source>
</evidence>
<accession>A0ABR6ZL33</accession>
<evidence type="ECO:0000256" key="1">
    <source>
        <dbReference type="SAM" id="SignalP"/>
    </source>
</evidence>
<keyword evidence="1" id="KW-0732">Signal</keyword>
<feature type="chain" id="PRO_5046422261" evidence="1">
    <location>
        <begin position="30"/>
        <end position="303"/>
    </location>
</feature>
<evidence type="ECO:0000313" key="3">
    <source>
        <dbReference type="Proteomes" id="UP000650424"/>
    </source>
</evidence>
<dbReference type="CDD" id="cd14789">
    <property type="entry name" value="Tiki"/>
    <property type="match status" value="1"/>
</dbReference>
<proteinExistence type="predicted"/>
<sequence>MNFKISFTRLAARYLGIASLSLACAVANAQTAKEDTAKGVLWEVKSAGNTAYLFGSIHLAKASFYPLPEAVENAYKQADTVVVEVDTSDARAAEKAMPFFTYKAPDKLENHITKKTWEDLQGMVGAASTQLQGLKPSIVATALSVGVFKQQGFDASKGVDLYYMQKAKQDKKEIVSLETMEFQANVLAGLSDEDGDAMLAQTLDGLKNGDLLRETNTMIEAWKTGDAEALTKILQDSANKDAGSRMVMKLLLDDRNPGMVEKIGSMLESGKKLFVVIGAGHMSGPNSVTELLEKKGFEVRQIK</sequence>
<dbReference type="PROSITE" id="PS51257">
    <property type="entry name" value="PROKAR_LIPOPROTEIN"/>
    <property type="match status" value="1"/>
</dbReference>
<dbReference type="PANTHER" id="PTHR40590">
    <property type="entry name" value="CYTOPLASMIC PROTEIN-RELATED"/>
    <property type="match status" value="1"/>
</dbReference>
<comment type="caution">
    <text evidence="2">The sequence shown here is derived from an EMBL/GenBank/DDBJ whole genome shotgun (WGS) entry which is preliminary data.</text>
</comment>
<dbReference type="Proteomes" id="UP000650424">
    <property type="component" value="Unassembled WGS sequence"/>
</dbReference>
<feature type="signal peptide" evidence="1">
    <location>
        <begin position="1"/>
        <end position="29"/>
    </location>
</feature>
<gene>
    <name evidence="2" type="ORF">H8L32_03835</name>
</gene>
<dbReference type="EMBL" id="JACOGF010000002">
    <property type="protein sequence ID" value="MBC3916608.1"/>
    <property type="molecule type" value="Genomic_DNA"/>
</dbReference>
<keyword evidence="3" id="KW-1185">Reference proteome</keyword>
<name>A0ABR6ZL33_9BURK</name>
<reference evidence="2 3" key="1">
    <citation type="submission" date="2020-08" db="EMBL/GenBank/DDBJ databases">
        <title>Novel species isolated from subtropical streams in China.</title>
        <authorList>
            <person name="Lu H."/>
        </authorList>
    </citation>
    <scope>NUCLEOTIDE SEQUENCE [LARGE SCALE GENOMIC DNA]</scope>
    <source>
        <strain evidence="2 3">CY18W</strain>
    </source>
</reference>
<protein>
    <submittedName>
        <fullName evidence="2">TraB/GumN family protein</fullName>
    </submittedName>
</protein>
<dbReference type="RefSeq" id="WP_186945862.1">
    <property type="nucleotide sequence ID" value="NZ_JACOGF010000002.1"/>
</dbReference>